<dbReference type="RefSeq" id="WP_378227743.1">
    <property type="nucleotide sequence ID" value="NZ_JBHSLL010000011.1"/>
</dbReference>
<gene>
    <name evidence="1" type="ORF">ACFPLB_02725</name>
</gene>
<name>A0ABW0GUJ9_9HYPH</name>
<organism evidence="1 2">
    <name type="scientific">Aquamicrobium segne</name>
    <dbReference type="NCBI Taxonomy" id="469547"/>
    <lineage>
        <taxon>Bacteria</taxon>
        <taxon>Pseudomonadati</taxon>
        <taxon>Pseudomonadota</taxon>
        <taxon>Alphaproteobacteria</taxon>
        <taxon>Hyphomicrobiales</taxon>
        <taxon>Phyllobacteriaceae</taxon>
        <taxon>Aquamicrobium</taxon>
    </lineage>
</organism>
<reference evidence="2" key="1">
    <citation type="journal article" date="2019" name="Int. J. Syst. Evol. Microbiol.">
        <title>The Global Catalogue of Microorganisms (GCM) 10K type strain sequencing project: providing services to taxonomists for standard genome sequencing and annotation.</title>
        <authorList>
            <consortium name="The Broad Institute Genomics Platform"/>
            <consortium name="The Broad Institute Genome Sequencing Center for Infectious Disease"/>
            <person name="Wu L."/>
            <person name="Ma J."/>
        </authorList>
    </citation>
    <scope>NUCLEOTIDE SEQUENCE [LARGE SCALE GENOMIC DNA]</scope>
    <source>
        <strain evidence="2">CGMCC 4.1415</strain>
    </source>
</reference>
<evidence type="ECO:0000313" key="2">
    <source>
        <dbReference type="Proteomes" id="UP001596016"/>
    </source>
</evidence>
<evidence type="ECO:0000313" key="1">
    <source>
        <dbReference type="EMBL" id="MFC5384874.1"/>
    </source>
</evidence>
<accession>A0ABW0GUJ9</accession>
<protein>
    <submittedName>
        <fullName evidence="1">Uncharacterized protein</fullName>
    </submittedName>
</protein>
<keyword evidence="2" id="KW-1185">Reference proteome</keyword>
<sequence length="56" mass="6130">MTLPERLQIAASTSHDGSKASLMKAFDTPFRTGQKDMARIQIGANIRLETGILPIM</sequence>
<dbReference type="EMBL" id="JBHSLL010000011">
    <property type="protein sequence ID" value="MFC5384874.1"/>
    <property type="molecule type" value="Genomic_DNA"/>
</dbReference>
<comment type="caution">
    <text evidence="1">The sequence shown here is derived from an EMBL/GenBank/DDBJ whole genome shotgun (WGS) entry which is preliminary data.</text>
</comment>
<proteinExistence type="predicted"/>
<dbReference type="Proteomes" id="UP001596016">
    <property type="component" value="Unassembled WGS sequence"/>
</dbReference>